<reference evidence="2 3" key="2">
    <citation type="journal article" date="2020" name="Cell Rep.">
        <title>Acquisition and Adaptation of Ultra-small Parasitic Reduced Genome Bacteria to Mammalian Hosts.</title>
        <authorList>
            <person name="McLean J.S."/>
            <person name="Bor B."/>
            <person name="Kerns K.A."/>
            <person name="Liu Q."/>
            <person name="To T.T."/>
            <person name="Solden L."/>
            <person name="Hendrickson E.L."/>
            <person name="Wrighton K."/>
            <person name="Shi W."/>
            <person name="He X."/>
        </authorList>
    </citation>
    <scope>NUCLEOTIDE SEQUENCE [LARGE SCALE GENOMIC DNA]</scope>
    <source>
        <strain evidence="2 3">TM7_G3_2_Rum_HOT_351B</strain>
    </source>
</reference>
<protein>
    <recommendedName>
        <fullName evidence="4">Type II secretion system protein</fullName>
    </recommendedName>
</protein>
<organism evidence="2 3">
    <name type="scientific">Candidatus Nanosyncoccus alces</name>
    <dbReference type="NCBI Taxonomy" id="2171997"/>
    <lineage>
        <taxon>Bacteria</taxon>
        <taxon>Candidatus Saccharimonadota</taxon>
        <taxon>Candidatus Nanosyncoccalia</taxon>
        <taxon>Candidatus Nanosyncoccales</taxon>
        <taxon>Candidatus Nanosyncoccaceae</taxon>
        <taxon>Candidatus Nanosyncoccus</taxon>
    </lineage>
</organism>
<reference evidence="2 3" key="1">
    <citation type="journal article" date="2018" name="bioRxiv">
        <title>Evidence of independent acquisition and adaption of ultra-small bacteria to human hosts across the highly diverse yet reduced genomes of the phylum Saccharibacteria.</title>
        <authorList>
            <person name="McLean J.S."/>
            <person name="Bor B."/>
            <person name="To T.T."/>
            <person name="Liu Q."/>
            <person name="Kearns K.A."/>
            <person name="Solden L.M."/>
            <person name="Wrighton K.C."/>
            <person name="He X."/>
            <person name="Shi W."/>
        </authorList>
    </citation>
    <scope>NUCLEOTIDE SEQUENCE [LARGE SCALE GENOMIC DNA]</scope>
    <source>
        <strain evidence="2 3">TM7_G3_2_Rum_HOT_351B</strain>
    </source>
</reference>
<keyword evidence="1" id="KW-0472">Membrane</keyword>
<evidence type="ECO:0000256" key="1">
    <source>
        <dbReference type="SAM" id="Phobius"/>
    </source>
</evidence>
<feature type="transmembrane region" description="Helical" evidence="1">
    <location>
        <begin position="12"/>
        <end position="33"/>
    </location>
</feature>
<evidence type="ECO:0000313" key="2">
    <source>
        <dbReference type="EMBL" id="RYC74646.1"/>
    </source>
</evidence>
<proteinExistence type="predicted"/>
<keyword evidence="1" id="KW-0812">Transmembrane</keyword>
<name>A0ABY0FLU6_9BACT</name>
<gene>
    <name evidence="2" type="ORF">G3RUM_00514</name>
</gene>
<dbReference type="RefSeq" id="WP_129735084.1">
    <property type="nucleotide sequence ID" value="NZ_PRLM01000005.1"/>
</dbReference>
<accession>A0ABY0FLU6</accession>
<dbReference type="EMBL" id="PRLM01000005">
    <property type="protein sequence ID" value="RYC74646.1"/>
    <property type="molecule type" value="Genomic_DNA"/>
</dbReference>
<keyword evidence="3" id="KW-1185">Reference proteome</keyword>
<comment type="caution">
    <text evidence="2">The sequence shown here is derived from an EMBL/GenBank/DDBJ whole genome shotgun (WGS) entry which is preliminary data.</text>
</comment>
<sequence length="247" mass="26926">MNKRVGKRGDTLIEVMLAVGIFSMVAVAVVAVMSGGTSSAQTALETTLAREEIDAQAEALRFIQTSYITSRESEESKFGQLWQTIISKAINNNPPYTITAAQESLLQYSPKSCDELYDSGNKEAKTYGFIINTQKLGDFTDASEVISTGDKLARASTYPHLIFGTSTSNTDDDNLVSTNSNSDLYRAEGIYIIAVKDPKTTNIVGSGDTAAYYDFYIRTCWYGTGESNPSTISTVMRLYDPGIVKTD</sequence>
<dbReference type="Proteomes" id="UP001191019">
    <property type="component" value="Unassembled WGS sequence"/>
</dbReference>
<evidence type="ECO:0000313" key="3">
    <source>
        <dbReference type="Proteomes" id="UP001191019"/>
    </source>
</evidence>
<evidence type="ECO:0008006" key="4">
    <source>
        <dbReference type="Google" id="ProtNLM"/>
    </source>
</evidence>
<keyword evidence="1" id="KW-1133">Transmembrane helix</keyword>